<keyword evidence="1" id="KW-0472">Membrane</keyword>
<dbReference type="InterPro" id="IPR013099">
    <property type="entry name" value="K_chnl_dom"/>
</dbReference>
<dbReference type="InterPro" id="IPR018490">
    <property type="entry name" value="cNMP-bd_dom_sf"/>
</dbReference>
<dbReference type="Proteomes" id="UP001189429">
    <property type="component" value="Unassembled WGS sequence"/>
</dbReference>
<evidence type="ECO:0000313" key="3">
    <source>
        <dbReference type="EMBL" id="CAK0807156.1"/>
    </source>
</evidence>
<comment type="caution">
    <text evidence="3">The sequence shown here is derived from an EMBL/GenBank/DDBJ whole genome shotgun (WGS) entry which is preliminary data.</text>
</comment>
<evidence type="ECO:0000256" key="1">
    <source>
        <dbReference type="SAM" id="Phobius"/>
    </source>
</evidence>
<feature type="domain" description="Cyclic nucleotide-binding" evidence="2">
    <location>
        <begin position="375"/>
        <end position="426"/>
    </location>
</feature>
<proteinExistence type="predicted"/>
<keyword evidence="1" id="KW-1133">Transmembrane helix</keyword>
<keyword evidence="4" id="KW-1185">Reference proteome</keyword>
<dbReference type="InterPro" id="IPR050818">
    <property type="entry name" value="KCNH_animal-type"/>
</dbReference>
<dbReference type="Gene3D" id="1.10.287.70">
    <property type="match status" value="1"/>
</dbReference>
<evidence type="ECO:0000259" key="2">
    <source>
        <dbReference type="PROSITE" id="PS50042"/>
    </source>
</evidence>
<accession>A0ABN9QMS4</accession>
<dbReference type="PROSITE" id="PS50042">
    <property type="entry name" value="CNMP_BINDING_3"/>
    <property type="match status" value="1"/>
</dbReference>
<dbReference type="SUPFAM" id="SSF81324">
    <property type="entry name" value="Voltage-gated potassium channels"/>
    <property type="match status" value="1"/>
</dbReference>
<dbReference type="EMBL" id="CAUYUJ010003861">
    <property type="protein sequence ID" value="CAK0807156.1"/>
    <property type="molecule type" value="Genomic_DNA"/>
</dbReference>
<dbReference type="Pfam" id="PF07885">
    <property type="entry name" value="Ion_trans_2"/>
    <property type="match status" value="1"/>
</dbReference>
<reference evidence="3" key="1">
    <citation type="submission" date="2023-10" db="EMBL/GenBank/DDBJ databases">
        <authorList>
            <person name="Chen Y."/>
            <person name="Shah S."/>
            <person name="Dougan E. K."/>
            <person name="Thang M."/>
            <person name="Chan C."/>
        </authorList>
    </citation>
    <scope>NUCLEOTIDE SEQUENCE [LARGE SCALE GENOMIC DNA]</scope>
</reference>
<protein>
    <recommendedName>
        <fullName evidence="2">Cyclic nucleotide-binding domain-containing protein</fullName>
    </recommendedName>
</protein>
<sequence>MHAADTLWLVFILIGFRSAIYDKKGSVVVDAWQIAAHYARTWLFLDLLSAWPAFLAPEGTAAYSACMLLKLSRTPRLAPLISLFQKEYQTHYLTPMKWGLLILLLSHSMACFWRLVQCDVESRIVHGISQHSLDLYCEGSDWWHLYVSDMYWMIMTLSTVGYGDIYPYNTLARMFAIFVMFLGPIFFGSVVAGLTHVMNKLFDETVESAVATMSQFMRRHRVPLGLQRRVERSLRQALRSEVTSSPLDPELFARLSPVLQRTFSFAILNGTIGRFPLFRGAIHSFVAEIAQAHMLVHCSADDLVGEAGQLVEDMVFVVNGKLVACFSATWPDRLDVSIEELAQVGDGTGRLMTQFIGVAAAPTTTNGLTGKRRIMSRGAWFGESCLVNRQHVRTANFIAQGVSELAVLNKEEYVRVMNRYPAMLKRHARFVDGIGQGTISLADISWTPARVQPSWRQQRSTWARATRQQRSTVY</sequence>
<feature type="transmembrane region" description="Helical" evidence="1">
    <location>
        <begin position="175"/>
        <end position="198"/>
    </location>
</feature>
<dbReference type="CDD" id="cd00038">
    <property type="entry name" value="CAP_ED"/>
    <property type="match status" value="1"/>
</dbReference>
<name>A0ABN9QMS4_9DINO</name>
<dbReference type="SUPFAM" id="SSF51206">
    <property type="entry name" value="cAMP-binding domain-like"/>
    <property type="match status" value="1"/>
</dbReference>
<dbReference type="PANTHER" id="PTHR10217:SF435">
    <property type="entry name" value="POTASSIUM VOLTAGE-GATED CHANNEL PROTEIN EAG"/>
    <property type="match status" value="1"/>
</dbReference>
<keyword evidence="1" id="KW-0812">Transmembrane</keyword>
<dbReference type="InterPro" id="IPR000595">
    <property type="entry name" value="cNMP-bd_dom"/>
</dbReference>
<gene>
    <name evidence="3" type="ORF">PCOR1329_LOCUS13115</name>
</gene>
<dbReference type="InterPro" id="IPR014710">
    <property type="entry name" value="RmlC-like_jellyroll"/>
</dbReference>
<dbReference type="PANTHER" id="PTHR10217">
    <property type="entry name" value="VOLTAGE AND LIGAND GATED POTASSIUM CHANNEL"/>
    <property type="match status" value="1"/>
</dbReference>
<dbReference type="Gene3D" id="2.60.120.10">
    <property type="entry name" value="Jelly Rolls"/>
    <property type="match status" value="1"/>
</dbReference>
<organism evidence="3 4">
    <name type="scientific">Prorocentrum cordatum</name>
    <dbReference type="NCBI Taxonomy" id="2364126"/>
    <lineage>
        <taxon>Eukaryota</taxon>
        <taxon>Sar</taxon>
        <taxon>Alveolata</taxon>
        <taxon>Dinophyceae</taxon>
        <taxon>Prorocentrales</taxon>
        <taxon>Prorocentraceae</taxon>
        <taxon>Prorocentrum</taxon>
    </lineage>
</organism>
<evidence type="ECO:0000313" key="4">
    <source>
        <dbReference type="Proteomes" id="UP001189429"/>
    </source>
</evidence>